<proteinExistence type="predicted"/>
<feature type="compositionally biased region" description="Low complexity" evidence="1">
    <location>
        <begin position="48"/>
        <end position="78"/>
    </location>
</feature>
<evidence type="ECO:0000313" key="3">
    <source>
        <dbReference type="Proteomes" id="UP001054837"/>
    </source>
</evidence>
<protein>
    <submittedName>
        <fullName evidence="2">Uncharacterized protein</fullName>
    </submittedName>
</protein>
<feature type="compositionally biased region" description="Polar residues" evidence="1">
    <location>
        <begin position="221"/>
        <end position="230"/>
    </location>
</feature>
<comment type="caution">
    <text evidence="2">The sequence shown here is derived from an EMBL/GenBank/DDBJ whole genome shotgun (WGS) entry which is preliminary data.</text>
</comment>
<gene>
    <name evidence="2" type="primary">AVEN_71442_1</name>
    <name evidence="2" type="ORF">CDAR_121072</name>
</gene>
<feature type="compositionally biased region" description="Polar residues" evidence="1">
    <location>
        <begin position="17"/>
        <end position="39"/>
    </location>
</feature>
<dbReference type="EMBL" id="BPLQ01013033">
    <property type="protein sequence ID" value="GIY69294.1"/>
    <property type="molecule type" value="Genomic_DNA"/>
</dbReference>
<dbReference type="Proteomes" id="UP001054837">
    <property type="component" value="Unassembled WGS sequence"/>
</dbReference>
<dbReference type="AlphaFoldDB" id="A0AAV4VH36"/>
<feature type="compositionally biased region" description="Polar residues" evidence="1">
    <location>
        <begin position="186"/>
        <end position="206"/>
    </location>
</feature>
<evidence type="ECO:0000313" key="2">
    <source>
        <dbReference type="EMBL" id="GIY69294.1"/>
    </source>
</evidence>
<reference evidence="2 3" key="1">
    <citation type="submission" date="2021-06" db="EMBL/GenBank/DDBJ databases">
        <title>Caerostris darwini draft genome.</title>
        <authorList>
            <person name="Kono N."/>
            <person name="Arakawa K."/>
        </authorList>
    </citation>
    <scope>NUCLEOTIDE SEQUENCE [LARGE SCALE GENOMIC DNA]</scope>
</reference>
<feature type="compositionally biased region" description="Basic and acidic residues" evidence="1">
    <location>
        <begin position="207"/>
        <end position="216"/>
    </location>
</feature>
<sequence>MDLSGGEDIEENMLCEGSNSVDNILKTNDISTQNLPNSEKNLDDYANSSDSLSSSVSLSDSDLTSTDSEDSLALSESESITDVTPLNSPYCDSPLYQNKLPEHKLEDRNINPRNFDSGGMREGCSAPVVNVLMQAIAKLEIEAKKAEQPTVRVSPVRRRTVSYGGEDIKKVEQENHRLFKRLISQQNRVRTMHSSTGQPSQKSLSIKHQDLVKSDGDISVSPKSTSSSNYLKDGAKRSQHQQKCLSHPSDKFSFDPLTSKMMLKDDTSSIKDGVPLTGNVAGTTFPE</sequence>
<accession>A0AAV4VH36</accession>
<feature type="region of interest" description="Disordered" evidence="1">
    <location>
        <begin position="1"/>
        <end position="97"/>
    </location>
</feature>
<organism evidence="2 3">
    <name type="scientific">Caerostris darwini</name>
    <dbReference type="NCBI Taxonomy" id="1538125"/>
    <lineage>
        <taxon>Eukaryota</taxon>
        <taxon>Metazoa</taxon>
        <taxon>Ecdysozoa</taxon>
        <taxon>Arthropoda</taxon>
        <taxon>Chelicerata</taxon>
        <taxon>Arachnida</taxon>
        <taxon>Araneae</taxon>
        <taxon>Araneomorphae</taxon>
        <taxon>Entelegynae</taxon>
        <taxon>Araneoidea</taxon>
        <taxon>Araneidae</taxon>
        <taxon>Caerostris</taxon>
    </lineage>
</organism>
<feature type="compositionally biased region" description="Acidic residues" evidence="1">
    <location>
        <begin position="1"/>
        <end position="13"/>
    </location>
</feature>
<feature type="region of interest" description="Disordered" evidence="1">
    <location>
        <begin position="186"/>
        <end position="287"/>
    </location>
</feature>
<keyword evidence="3" id="KW-1185">Reference proteome</keyword>
<evidence type="ECO:0000256" key="1">
    <source>
        <dbReference type="SAM" id="MobiDB-lite"/>
    </source>
</evidence>
<name>A0AAV4VH36_9ARAC</name>